<dbReference type="SUPFAM" id="SSF52058">
    <property type="entry name" value="L domain-like"/>
    <property type="match status" value="1"/>
</dbReference>
<evidence type="ECO:0000313" key="8">
    <source>
        <dbReference type="EMBL" id="GCB65083.1"/>
    </source>
</evidence>
<protein>
    <recommendedName>
        <fullName evidence="7">U2A'/phosphoprotein 32 family A C-terminal domain-containing protein</fullName>
    </recommendedName>
</protein>
<dbReference type="SMART" id="SM00446">
    <property type="entry name" value="LRRcap"/>
    <property type="match status" value="1"/>
</dbReference>
<dbReference type="OrthoDB" id="7451790at2759"/>
<comment type="caution">
    <text evidence="8">The sequence shown here is derived from an EMBL/GenBank/DDBJ whole genome shotgun (WGS) entry which is preliminary data.</text>
</comment>
<keyword evidence="2" id="KW-0433">Leucine-rich repeat</keyword>
<evidence type="ECO:0000256" key="6">
    <source>
        <dbReference type="SAM" id="MobiDB-lite"/>
    </source>
</evidence>
<reference evidence="8 9" key="1">
    <citation type="journal article" date="2018" name="Nat. Ecol. Evol.">
        <title>Shark genomes provide insights into elasmobranch evolution and the origin of vertebrates.</title>
        <authorList>
            <person name="Hara Y"/>
            <person name="Yamaguchi K"/>
            <person name="Onimaru K"/>
            <person name="Kadota M"/>
            <person name="Koyanagi M"/>
            <person name="Keeley SD"/>
            <person name="Tatsumi K"/>
            <person name="Tanaka K"/>
            <person name="Motone F"/>
            <person name="Kageyama Y"/>
            <person name="Nozu R"/>
            <person name="Adachi N"/>
            <person name="Nishimura O"/>
            <person name="Nakagawa R"/>
            <person name="Tanegashima C"/>
            <person name="Kiyatake I"/>
            <person name="Matsumoto R"/>
            <person name="Murakumo K"/>
            <person name="Nishida K"/>
            <person name="Terakita A"/>
            <person name="Kuratani S"/>
            <person name="Sato K"/>
            <person name="Hyodo S Kuraku.S."/>
        </authorList>
    </citation>
    <scope>NUCLEOTIDE SEQUENCE [LARGE SCALE GENOMIC DNA]</scope>
</reference>
<dbReference type="AlphaFoldDB" id="A0A401NW24"/>
<dbReference type="GO" id="GO:0005634">
    <property type="term" value="C:nucleus"/>
    <property type="evidence" value="ECO:0007669"/>
    <property type="project" value="UniProtKB-SubCell"/>
</dbReference>
<evidence type="ECO:0000256" key="3">
    <source>
        <dbReference type="ARBA" id="ARBA00022737"/>
    </source>
</evidence>
<evidence type="ECO:0000256" key="5">
    <source>
        <dbReference type="ARBA" id="ARBA00023273"/>
    </source>
</evidence>
<keyword evidence="3" id="KW-0677">Repeat</keyword>
<evidence type="ECO:0000256" key="2">
    <source>
        <dbReference type="ARBA" id="ARBA00022614"/>
    </source>
</evidence>
<dbReference type="InterPro" id="IPR032675">
    <property type="entry name" value="LRR_dom_sf"/>
</dbReference>
<dbReference type="PANTHER" id="PTHR45973:SF9">
    <property type="entry name" value="LEUCINE-RICH REPEAT-CONTAINING PROTEIN 46"/>
    <property type="match status" value="1"/>
</dbReference>
<feature type="compositionally biased region" description="Acidic residues" evidence="6">
    <location>
        <begin position="188"/>
        <end position="206"/>
    </location>
</feature>
<feature type="domain" description="U2A'/phosphoprotein 32 family A C-terminal" evidence="7">
    <location>
        <begin position="155"/>
        <end position="173"/>
    </location>
</feature>
<evidence type="ECO:0000256" key="1">
    <source>
        <dbReference type="ARBA" id="ARBA00004138"/>
    </source>
</evidence>
<evidence type="ECO:0000313" key="9">
    <source>
        <dbReference type="Proteomes" id="UP000288216"/>
    </source>
</evidence>
<proteinExistence type="predicted"/>
<dbReference type="EMBL" id="BFAA01000069">
    <property type="protein sequence ID" value="GCB65083.1"/>
    <property type="molecule type" value="Genomic_DNA"/>
</dbReference>
<name>A0A401NW24_SCYTO</name>
<feature type="region of interest" description="Disordered" evidence="6">
    <location>
        <begin position="173"/>
        <end position="218"/>
    </location>
</feature>
<keyword evidence="4" id="KW-0969">Cilium</keyword>
<keyword evidence="9" id="KW-1185">Reference proteome</keyword>
<comment type="subcellular location">
    <subcellularLocation>
        <location evidence="1">Cell projection</location>
        <location evidence="1">Cilium</location>
    </subcellularLocation>
</comment>
<evidence type="ECO:0000256" key="4">
    <source>
        <dbReference type="ARBA" id="ARBA00023069"/>
    </source>
</evidence>
<dbReference type="Gene3D" id="3.80.10.10">
    <property type="entry name" value="Ribonuclease Inhibitor"/>
    <property type="match status" value="1"/>
</dbReference>
<dbReference type="InterPro" id="IPR001611">
    <property type="entry name" value="Leu-rich_rpt"/>
</dbReference>
<dbReference type="PROSITE" id="PS51450">
    <property type="entry name" value="LRR"/>
    <property type="match status" value="3"/>
</dbReference>
<sequence length="319" mass="35801">MGDGGRGEAAMAEDSPCESKKLVYISSSLIAKRNLQLSADKQTSGDIAEAVAKLSTVRLDRENIGVLGNFECVKNVYSLYLQQNQIKKIEHLELLHNLRFLMLAANRIEEVENLTSLKKLGFLDLSNNQIEQLEPGEFPECLIILNMTGNSCTKQKGYRERVIETLPALQQLDGSSVQRTKEPHGAGEEDQDTSDSESEEDTEEQYDTGTEKADSLPEVSASLGKVKEFFVEIHKAMVCRSQQRRKETETDHKSRMNELEEIRNQITERLYEPVRTKKDCGYQESDPNVGSGEGGTREMKIKEPQLKLLADTPGEQMQG</sequence>
<accession>A0A401NW24</accession>
<feature type="region of interest" description="Disordered" evidence="6">
    <location>
        <begin position="275"/>
        <end position="319"/>
    </location>
</feature>
<dbReference type="InterPro" id="IPR025875">
    <property type="entry name" value="Leu-rich_rpt_4"/>
</dbReference>
<gene>
    <name evidence="8" type="ORF">scyTo_0000373</name>
</gene>
<dbReference type="Pfam" id="PF12799">
    <property type="entry name" value="LRR_4"/>
    <property type="match status" value="1"/>
</dbReference>
<dbReference type="InterPro" id="IPR003603">
    <property type="entry name" value="U2A'_phosphoprotein32A_C"/>
</dbReference>
<keyword evidence="5" id="KW-0966">Cell projection</keyword>
<evidence type="ECO:0000259" key="7">
    <source>
        <dbReference type="SMART" id="SM00446"/>
    </source>
</evidence>
<feature type="compositionally biased region" description="Basic and acidic residues" evidence="6">
    <location>
        <begin position="295"/>
        <end position="305"/>
    </location>
</feature>
<dbReference type="Proteomes" id="UP000288216">
    <property type="component" value="Unassembled WGS sequence"/>
</dbReference>
<dbReference type="InterPro" id="IPR050576">
    <property type="entry name" value="Cilia_flagella_integrity"/>
</dbReference>
<dbReference type="STRING" id="75743.A0A401NW24"/>
<dbReference type="OMA" id="PRQRKET"/>
<dbReference type="SMART" id="SM00365">
    <property type="entry name" value="LRR_SD22"/>
    <property type="match status" value="3"/>
</dbReference>
<organism evidence="8 9">
    <name type="scientific">Scyliorhinus torazame</name>
    <name type="common">Cloudy catshark</name>
    <name type="synonym">Catulus torazame</name>
    <dbReference type="NCBI Taxonomy" id="75743"/>
    <lineage>
        <taxon>Eukaryota</taxon>
        <taxon>Metazoa</taxon>
        <taxon>Chordata</taxon>
        <taxon>Craniata</taxon>
        <taxon>Vertebrata</taxon>
        <taxon>Chondrichthyes</taxon>
        <taxon>Elasmobranchii</taxon>
        <taxon>Galeomorphii</taxon>
        <taxon>Galeoidea</taxon>
        <taxon>Carcharhiniformes</taxon>
        <taxon>Scyliorhinidae</taxon>
        <taxon>Scyliorhinus</taxon>
    </lineage>
</organism>
<dbReference type="PANTHER" id="PTHR45973">
    <property type="entry name" value="PROTEIN PHOSPHATASE 1 REGULATORY SUBUNIT SDS22-RELATED"/>
    <property type="match status" value="1"/>
</dbReference>